<dbReference type="Pfam" id="PF11760">
    <property type="entry name" value="CbiG_N"/>
    <property type="match status" value="1"/>
</dbReference>
<evidence type="ECO:0000259" key="2">
    <source>
        <dbReference type="Pfam" id="PF11761"/>
    </source>
</evidence>
<dbReference type="AlphaFoldDB" id="A0A0X8XC57"/>
<dbReference type="OrthoDB" id="9781023at2"/>
<dbReference type="InterPro" id="IPR021744">
    <property type="entry name" value="CbiG_N"/>
</dbReference>
<dbReference type="RefSeq" id="WP_096408833.1">
    <property type="nucleotide sequence ID" value="NZ_JAJNRB010000004.1"/>
</dbReference>
<name>A0A0X8XC57_HALHR</name>
<feature type="domain" description="Cobalamin biosynthesis central region" evidence="2">
    <location>
        <begin position="153"/>
        <end position="230"/>
    </location>
</feature>
<dbReference type="EMBL" id="AP017372">
    <property type="protein sequence ID" value="BAU57624.1"/>
    <property type="molecule type" value="Genomic_DNA"/>
</dbReference>
<accession>A0A0X8XC57</accession>
<evidence type="ECO:0000259" key="1">
    <source>
        <dbReference type="Pfam" id="PF11760"/>
    </source>
</evidence>
<dbReference type="PANTHER" id="PTHR37477">
    <property type="entry name" value="COBALT-PRECORRIN-5A HYDROLASE"/>
    <property type="match status" value="1"/>
</dbReference>
<evidence type="ECO:0000313" key="4">
    <source>
        <dbReference type="Proteomes" id="UP000218890"/>
    </source>
</evidence>
<keyword evidence="4" id="KW-1185">Reference proteome</keyword>
<dbReference type="Gene3D" id="3.40.50.11220">
    <property type="match status" value="1"/>
</dbReference>
<dbReference type="KEGG" id="hhk:HH1059_09310"/>
<dbReference type="Proteomes" id="UP000218890">
    <property type="component" value="Chromosome"/>
</dbReference>
<proteinExistence type="predicted"/>
<evidence type="ECO:0000313" key="3">
    <source>
        <dbReference type="EMBL" id="BAU57624.1"/>
    </source>
</evidence>
<organism evidence="3 4">
    <name type="scientific">Halorhodospira halochloris</name>
    <name type="common">Ectothiorhodospira halochloris</name>
    <dbReference type="NCBI Taxonomy" id="1052"/>
    <lineage>
        <taxon>Bacteria</taxon>
        <taxon>Pseudomonadati</taxon>
        <taxon>Pseudomonadota</taxon>
        <taxon>Gammaproteobacteria</taxon>
        <taxon>Chromatiales</taxon>
        <taxon>Ectothiorhodospiraceae</taxon>
        <taxon>Halorhodospira</taxon>
    </lineage>
</organism>
<reference evidence="3" key="1">
    <citation type="submission" date="2016-02" db="EMBL/GenBank/DDBJ databases">
        <title>Halorhodospira halochloris DSM-1059 complete genome, version 2.</title>
        <authorList>
            <person name="Tsukatani Y."/>
        </authorList>
    </citation>
    <scope>NUCLEOTIDE SEQUENCE</scope>
    <source>
        <strain evidence="3">DSM 1059</strain>
    </source>
</reference>
<sequence length="268" mass="28200">MVKAESHLDMKTAIIATTRNGVDRAAQLGRLMPAAELIIPERFAAGQGSLDGLTNTITDYQGGGLSEIVAARFSSGYSLICCLSVGAVVRLIAPYLVNKASDPAVIAIDEQAQFVVPVVSGHLGGANALAEIVAQELGAQAVITTASDSSGLPAIDLLGKEQGWQVEANRDALCRAAAAMVNGEPIALIEEAASWQPQQPVPANLKRVSSWQEINPQDYAALLWVTDSTTSAGSLYQHDSPERLTANSLTAPANIDPLLAERLVIYRS</sequence>
<dbReference type="SUPFAM" id="SSF159672">
    <property type="entry name" value="CbiG N-terminal domain-like"/>
    <property type="match status" value="1"/>
</dbReference>
<dbReference type="InterPro" id="IPR052553">
    <property type="entry name" value="CbiG_hydrolase"/>
</dbReference>
<dbReference type="InterPro" id="IPR038029">
    <property type="entry name" value="GbiG_N_sf"/>
</dbReference>
<dbReference type="PANTHER" id="PTHR37477:SF1">
    <property type="entry name" value="COBALT-PRECORRIN-5A HYDROLASE"/>
    <property type="match status" value="1"/>
</dbReference>
<protein>
    <submittedName>
        <fullName evidence="3">Cobalamin biosynthesis protein CbiG</fullName>
    </submittedName>
</protein>
<gene>
    <name evidence="3" type="ORF">HH1059_09310</name>
</gene>
<feature type="domain" description="Cobalamin synthesis G N-terminal" evidence="1">
    <location>
        <begin position="68"/>
        <end position="148"/>
    </location>
</feature>
<dbReference type="Pfam" id="PF11761">
    <property type="entry name" value="CbiG_mid"/>
    <property type="match status" value="1"/>
</dbReference>
<dbReference type="InterPro" id="IPR021745">
    <property type="entry name" value="CbiG_mid"/>
</dbReference>